<dbReference type="CDD" id="cd05163">
    <property type="entry name" value="PIKK_TRRAP"/>
    <property type="match status" value="1"/>
</dbReference>
<dbReference type="SUPFAM" id="SSF56112">
    <property type="entry name" value="Protein kinase-like (PK-like)"/>
    <property type="match status" value="1"/>
</dbReference>
<dbReference type="PROSITE" id="PS51189">
    <property type="entry name" value="FAT"/>
    <property type="match status" value="1"/>
</dbReference>
<dbReference type="PANTHER" id="PTHR11139:SF1">
    <property type="entry name" value="TRANSFORMATION_TRANSCRIPTION DOMAIN-ASSOCIATED PROTEIN"/>
    <property type="match status" value="1"/>
</dbReference>
<feature type="compositionally biased region" description="Low complexity" evidence="3">
    <location>
        <begin position="491"/>
        <end position="508"/>
    </location>
</feature>
<dbReference type="GO" id="GO:0035267">
    <property type="term" value="C:NuA4 histone acetyltransferase complex"/>
    <property type="evidence" value="ECO:0007669"/>
    <property type="project" value="TreeGrafter"/>
</dbReference>
<dbReference type="Pfam" id="PF20206">
    <property type="entry name" value="Tra1_ring"/>
    <property type="match status" value="1"/>
</dbReference>
<dbReference type="InterPro" id="IPR050517">
    <property type="entry name" value="DDR_Repair_Kinase"/>
</dbReference>
<keyword evidence="2" id="KW-0175">Coiled coil</keyword>
<reference evidence="7" key="1">
    <citation type="submission" date="2021-01" db="UniProtKB">
        <authorList>
            <consortium name="EnsemblMetazoa"/>
        </authorList>
    </citation>
    <scope>IDENTIFICATION</scope>
</reference>
<dbReference type="Pfam" id="PF00454">
    <property type="entry name" value="PI3_PI4_kinase"/>
    <property type="match status" value="1"/>
</dbReference>
<organism evidence="7 8">
    <name type="scientific">Clytia hemisphaerica</name>
    <dbReference type="NCBI Taxonomy" id="252671"/>
    <lineage>
        <taxon>Eukaryota</taxon>
        <taxon>Metazoa</taxon>
        <taxon>Cnidaria</taxon>
        <taxon>Hydrozoa</taxon>
        <taxon>Hydroidolina</taxon>
        <taxon>Leptothecata</taxon>
        <taxon>Obeliida</taxon>
        <taxon>Clytiidae</taxon>
        <taxon>Clytia</taxon>
    </lineage>
</organism>
<dbReference type="Gene3D" id="1.10.1070.11">
    <property type="entry name" value="Phosphatidylinositol 3-/4-kinase, catalytic domain"/>
    <property type="match status" value="1"/>
</dbReference>
<feature type="compositionally biased region" description="Basic and acidic residues" evidence="3">
    <location>
        <begin position="479"/>
        <end position="490"/>
    </location>
</feature>
<dbReference type="SMART" id="SM01343">
    <property type="entry name" value="FATC"/>
    <property type="match status" value="1"/>
</dbReference>
<dbReference type="InterPro" id="IPR011009">
    <property type="entry name" value="Kinase-like_dom_sf"/>
</dbReference>
<dbReference type="Pfam" id="PF02259">
    <property type="entry name" value="FAT"/>
    <property type="match status" value="1"/>
</dbReference>
<feature type="region of interest" description="Disordered" evidence="3">
    <location>
        <begin position="3337"/>
        <end position="3357"/>
    </location>
</feature>
<dbReference type="Proteomes" id="UP000594262">
    <property type="component" value="Unplaced"/>
</dbReference>
<dbReference type="SMART" id="SM00146">
    <property type="entry name" value="PI3Kc"/>
    <property type="match status" value="1"/>
</dbReference>
<dbReference type="OrthoDB" id="6017453at2759"/>
<feature type="region of interest" description="Disordered" evidence="3">
    <location>
        <begin position="2017"/>
        <end position="2066"/>
    </location>
</feature>
<feature type="domain" description="FATC" evidence="6">
    <location>
        <begin position="4021"/>
        <end position="4053"/>
    </location>
</feature>
<proteinExistence type="inferred from homology"/>
<dbReference type="Pfam" id="PF20175">
    <property type="entry name" value="Tra1_central"/>
    <property type="match status" value="1"/>
</dbReference>
<dbReference type="InterPro" id="IPR016024">
    <property type="entry name" value="ARM-type_fold"/>
</dbReference>
<feature type="compositionally biased region" description="Low complexity" evidence="3">
    <location>
        <begin position="3384"/>
        <end position="3464"/>
    </location>
</feature>
<dbReference type="InterPro" id="IPR003152">
    <property type="entry name" value="FATC_dom"/>
</dbReference>
<keyword evidence="8" id="KW-1185">Reference proteome</keyword>
<sequence length="4053" mass="457808">MPPTDVLISEYQKYANALTDSSVADDDKLKYAQEISQNFEAISSSTHYSTFLEFAIPKFLSVLKDGEPQFTTDSVKQELRKLLLETIHRIPANDSLKTHVSSILDVMFNILTIDNEENVLVCLRIIIELHKQYRPPIKPEIKMFLQFVINFYKEFPNTAKTHFDIVTVTPTGHLPPDTSATSTTGSVPLAGTSAMKVPQIGSPVSQLNEATTPGRTSQQQTTQIAKATQSLKVLAELPIIVVLMYQLYKQNVQGKIGEFIPVVMNTITLQPSLGCRKLTTFNKEIYVDFTAAQIKTLSFLAYIVRIFQDLVSQYSNNMVAGMLALFRYCPQEVAHLRKELLIAARHILATDLRSKFVPYIEQLFDEDVLIGNGWTVNEALRPLAYSTLADFVHHVRSLLTLPNLSIAVQLFSKNVYDESLPISIQRMSCKLLLNLVECIRQRSDEAAGREILMKMLEVFVRKFQTIAKHHIPMIMEKCELSSDPAPDKKTQTTTTKGDQSTTNSTTTAPGGGKDTKNEEDPNDPVVDPKKSIGSNRDAKESFTVADYREMVKTLVCGVKTITWGAGSCKLPGDIQIPVYPQGNKVFLPSETETFIRLLKYALVALDVYQISMNPSGVGYVRMTNSPHQIRMKEEKEILEHFAGVFTMLNTATFKEVFSATIEYLVERIHNNYAFQIIPNAFLANPNTSATFATILVNFLLGRLKDMGTKSERANLYLKLFKLVFGSVSLFAQENEQMLKPHLHDIVNNSMELALTAKEPYNYFLLLRALFRSIGGGNHDLLYQEFLPLLPTLLQGLNNLQSGIHKQYMKDLFVELCLTVPVRLSSLLPYLPMLMDPLVSALNGSQSLVSQGLRTLELCVDNLQPDFLYDHIQPVKSDLMQALWKTLRNPMETMAHVAFRVLGKFGGGGRKMLQEPQQLTYRATENIGACLMLHFMDCNKPVNLPISVIIEKAVSVLKTQVPTLPLSSQQNNYSVENMPFYREQAWTIAKHFLVGALSLEDNEVFFKKLVRDQSYKENEVTKNGKACVPPCVDEQSKKNFQQGLTSMLFAATIKELQNDSIPFMLGVLRQIALLIVTQQAGKFSKPPQTSIKTLDVHIMVDSIADIMSHEDKDLCKYGHLAITVLFETTSLVLQSQMDAARLPFFEYLAEKLCGCCYERAWFAKSGGCSAIEFLMNNMPLQWVIEQQPMFISALMFVMMDLTNEVSSGAVESAKRILEQLLRKCNEVKEEHTSTREQYFSIVVQNMVREVVSPNHTVREQARHSLHVLSEVTSKSVHALMEPHKSLLEDMIPPKKHLLRHQPVNTQIALMDGNTFCTSLTPRLFTMDLSIVEHKVFFTELYTLCEADDNTLMKLPCYKSVTSFVQLRVSALAALTSCHYIVQAREKIFNVLVKAINSTHAQVMQAGKENMKKFITGGALESVKELVSVNIRPLLLMLGDYRSLSISVLQKLTCFMELFPELFNEKLCEQLLALLRRWMDTAISTANNENQQQVKPAVRSTEEIKICSAIMNMFHLVPAASSKLIEPLITLTVKTERGLVLEIGSPFRKPLVDFLLHYPQQTVDYFLLNIADPLINRLFVSVLKRDDTKPLRTALEGSAVKLVSSTFISVAQNQGTEDQSPVAVQKRQQLQFQGILIIRTLVKFNSEWLSQQPVLITHLRRIWNNHPLFDKARRLDTNNNEYWREIKLLAKCLLTYVTHKSGETEVLFQLLKVHTVRSIPSFHFLKNFLQHICKNYTVEEKRNVFFKFVECFQNQTFSQDIKAMILQHIIIPMFEESFKKGETDELVGTPPKPEVDIPTNIIHVFVENIIDPGQPFATTDSVRILLLQFSALLVEHAGAHIHDAANRKQGNKLKRLYIFAWPCLLSKQCVDPATKYHGFFLQAHIIIKFAIHKKFVLQVFHGLLKAHGQEARTIVRQGLDILTPVMPTRMEDGYAMLSHWTKKIIVEEGHTLSQLVHVLQLLVRHHSVYYAVRMDLVQHMISSMQRLGFTQSATIEHRKLAVDLAEVIIEWEKRRYKEEKAAENGGSSTTAGSGLKKTTPGGETPSTIIGIKRASTDQNDGANKRARGITGQRGTDKLENLKAIFEKVVYDAVCNFLFRVSCQVNEQSTSSSSPGEALSKRCFKLLQQCLKPFCWPDAELRITWLDKLFLMLDQANSTNFANVTMALEILAWLCTVRNKQDLLAMFKTLQRGIITCTNCSNVKVAKAAHGLLNKLLAIFPIESGPQGNKVDELDSLYNSIGSNIYEGLVGYETNANSTSLYGPIMLLKAACATSANYLDKFLIHFMKAMQKMQKDHVTGQTGGENGNLTDLLITSLELAKTRLVAMHGDMRKVFLTILTTLIEKSPDAKLLKAMIKMVDEWVRTKTTPQNQNNVPSLREKSLLLYRMMLNFEKRFADELELHAQFSEIVHYVYSEKCFTGSELTARLEPAFLAGLRSVNPTIRIKFMDIFSKSVRKRLYDRLMYIIATQNWEHMGNHYWIKQCLELLLNIVQADRRMLCSSTYSRLPSCMSVLRQSQNADGPKLVKQVKDELDASTKIKKEEKPAAISTDIKIKTEPVDEVVSMETTEIKEEVFLPKFFSLANDSKEVLDKLQNGISIAPYSDEDYSSLLDKLAENQGTFLKSLSKCTMGTFVHSVAQLSHRSTILAHKIWVDLFPQIWELLDERYHQTLSGELGPFLSSGSHIAQMEGYRSSINTLVEGMSKCDPPIPIRPIVLKYLGKTHNLWHQAALILEGMTVACDDMVSVNPQLPLQQPWLDFGLYDDEVSEIPYQETFDSLAEMYELLDEDDLAAGLWQRKAKFQETITALSYEQQGLYELAQTSYEGAMNKAREQSNNSRLDPRLLSEYQLWENRWVRCAKELGQWDILIEFGKTKAQSNPFIILESAWRIPDWQVMKEALTQVEISFPESLAYQLTLYRGYLTICHPEDQNLSNIEKLVDTASTQAIRQWRKLPQIVSAMHTNILRAAQQIIELQEASQLHIGLQQSNIGRITSLHDMKATVKTWRNRLPLQCDSLVHWSDIFMWRHHHYQAIVAAYENLSSQITSETQSSSNHAMLGVHASAWSIIYYGYIARKHGLTGVCLDSLSRIHTIPSVPIVDCFQKIRQQVKCYLQMAGVMGKQELQEGLEVIESTNLRYFSKEMTAEFFALKGMFLAQVGRSEEANKAFSEAVQMHDTLVKAWALWGDYLDNLFVKERTITLGIYALICYLHACRSNHETKCRKYLARSLWLLTYDDEKGSLAETLEKYCVGVHPAHWLPWIPQLLTCLVRSEGQHVLNLIFSIGRVYPQAVYFPIRTLYLTLKIEQREKYKLGLAQSGKTPTASTSSKSADLARKQAAIVASASSSTTTTSNNSTTLSTSSVSNVTITTSSSDVPNPAALAAKVTPVDPTKGTNTTTSPLTTSSQSGTTTTASTTPSATTKTASTATDPSTSTTTTIEKTNTTATPSPATTTTTLGATSATTATTTTSTTGGGTGSASSSQSSESGGLIRAPPQMWRCSRIMHMLRDLHPTLLSALEGIVDQMVWFRECWHEDVLRQLRQGLAKCYQVAFEHRADVNSAQITPRTLSFVKKLVSTFGIGFESASNVSQTFSSAASESLARRAQVTAQDPVFQKLKSQFSADFDFSQPNSMKLHTLISKLKKWIKILEAKAKLLPSSFLLEETCRFISNFSQSTAEVELPGEFLMPKATTHNAFYVRIAKFMPRVELVQRHNFSARRLTIRGHNGKLYPYLVVNDAWLTESRREERVLQLLRMLNHFFDKRKETCHRGLQFTVPRVVAVSPQMRLIEDNPSFISLSEIYKERCGKRRVDPEQPIALYYEKMAQIQSRGFPLNHQSLREILKEIQSTVVPDTLLKEWTMATYPTATEYWTFRKKLSQQIALAGFIEFVLHLTRLGPEMINIAKDCGNVTFNYFRFDIDDSKGELDANRPVPFRLTPNLWEFITPVGVHGVIAHSMIAVARCLVQPQFSINSYFKTILKDELIGWNKKKQDEQNPLSSNNQSEMDNEVLINLVTSASTAMMTRLQNLAIFENGESKISTLISAASSPDNTCRMDPAWHPWL</sequence>
<dbReference type="SUPFAM" id="SSF48371">
    <property type="entry name" value="ARM repeat"/>
    <property type="match status" value="3"/>
</dbReference>
<dbReference type="PROSITE" id="PS51190">
    <property type="entry name" value="FATC"/>
    <property type="match status" value="1"/>
</dbReference>
<feature type="compositionally biased region" description="Low complexity" evidence="3">
    <location>
        <begin position="3471"/>
        <end position="3482"/>
    </location>
</feature>
<accession>A0A7M5VBQ2</accession>
<dbReference type="InterPro" id="IPR011989">
    <property type="entry name" value="ARM-like"/>
</dbReference>
<evidence type="ECO:0000259" key="5">
    <source>
        <dbReference type="PROSITE" id="PS51189"/>
    </source>
</evidence>
<dbReference type="InterPro" id="IPR014009">
    <property type="entry name" value="PIK_FAT"/>
</dbReference>
<dbReference type="GeneID" id="136808826"/>
<feature type="region of interest" description="Disordered" evidence="3">
    <location>
        <begin position="3377"/>
        <end position="3484"/>
    </location>
</feature>
<dbReference type="InterPro" id="IPR046805">
    <property type="entry name" value="Tra1_ring"/>
</dbReference>
<name>A0A7M5VBQ2_9CNID</name>
<dbReference type="GO" id="GO:0000124">
    <property type="term" value="C:SAGA complex"/>
    <property type="evidence" value="ECO:0007669"/>
    <property type="project" value="TreeGrafter"/>
</dbReference>
<dbReference type="InterPro" id="IPR003151">
    <property type="entry name" value="PIK-rel_kinase_FAT"/>
</dbReference>
<evidence type="ECO:0000256" key="1">
    <source>
        <dbReference type="ARBA" id="ARBA00007234"/>
    </source>
</evidence>
<evidence type="ECO:0000259" key="4">
    <source>
        <dbReference type="PROSITE" id="PS50290"/>
    </source>
</evidence>
<evidence type="ECO:0000259" key="6">
    <source>
        <dbReference type="PROSITE" id="PS51190"/>
    </source>
</evidence>
<dbReference type="GO" id="GO:0006355">
    <property type="term" value="P:regulation of DNA-templated transcription"/>
    <property type="evidence" value="ECO:0007669"/>
    <property type="project" value="TreeGrafter"/>
</dbReference>
<feature type="coiled-coil region" evidence="2">
    <location>
        <begin position="1209"/>
        <end position="1236"/>
    </location>
</feature>
<dbReference type="GO" id="GO:0005634">
    <property type="term" value="C:nucleus"/>
    <property type="evidence" value="ECO:0007669"/>
    <property type="project" value="TreeGrafter"/>
</dbReference>
<dbReference type="RefSeq" id="XP_066921475.1">
    <property type="nucleotide sequence ID" value="XM_067065374.1"/>
</dbReference>
<evidence type="ECO:0000313" key="7">
    <source>
        <dbReference type="EnsemblMetazoa" id="CLYHEMP006449.1"/>
    </source>
</evidence>
<feature type="region of interest" description="Disordered" evidence="3">
    <location>
        <begin position="479"/>
        <end position="534"/>
    </location>
</feature>
<feature type="domain" description="FAT" evidence="5">
    <location>
        <begin position="2712"/>
        <end position="3296"/>
    </location>
</feature>
<dbReference type="Gene3D" id="1.25.10.10">
    <property type="entry name" value="Leucine-rich Repeat Variant"/>
    <property type="match status" value="1"/>
</dbReference>
<dbReference type="InterPro" id="IPR046807">
    <property type="entry name" value="Tra1_central"/>
</dbReference>
<protein>
    <recommendedName>
        <fullName evidence="9">Transformation/transcription domain-associated protein</fullName>
    </recommendedName>
</protein>
<evidence type="ECO:0000256" key="2">
    <source>
        <dbReference type="SAM" id="Coils"/>
    </source>
</evidence>
<dbReference type="InterPro" id="IPR000403">
    <property type="entry name" value="PI3/4_kinase_cat_dom"/>
</dbReference>
<dbReference type="GO" id="GO:0006281">
    <property type="term" value="P:DNA repair"/>
    <property type="evidence" value="ECO:0007669"/>
    <property type="project" value="TreeGrafter"/>
</dbReference>
<comment type="similarity">
    <text evidence="1">Belongs to the PI3/PI4-kinase family. TRA1 subfamily.</text>
</comment>
<evidence type="ECO:0000313" key="8">
    <source>
        <dbReference type="Proteomes" id="UP000594262"/>
    </source>
</evidence>
<evidence type="ECO:0008006" key="9">
    <source>
        <dbReference type="Google" id="ProtNLM"/>
    </source>
</evidence>
<dbReference type="InterPro" id="IPR036940">
    <property type="entry name" value="PI3/4_kinase_cat_sf"/>
</dbReference>
<dbReference type="PANTHER" id="PTHR11139">
    <property type="entry name" value="ATAXIA TELANGIECTASIA MUTATED ATM -RELATED"/>
    <property type="match status" value="1"/>
</dbReference>
<feature type="domain" description="PI3K/PI4K catalytic" evidence="4">
    <location>
        <begin position="3696"/>
        <end position="4020"/>
    </location>
</feature>
<dbReference type="EnsemblMetazoa" id="CLYHEMT006449.1">
    <property type="protein sequence ID" value="CLYHEMP006449.1"/>
    <property type="gene ID" value="CLYHEMG006449"/>
</dbReference>
<evidence type="ECO:0000256" key="3">
    <source>
        <dbReference type="SAM" id="MobiDB-lite"/>
    </source>
</evidence>
<dbReference type="PROSITE" id="PS50290">
    <property type="entry name" value="PI3_4_KINASE_3"/>
    <property type="match status" value="1"/>
</dbReference>